<keyword evidence="3" id="KW-1185">Reference proteome</keyword>
<feature type="compositionally biased region" description="Polar residues" evidence="1">
    <location>
        <begin position="126"/>
        <end position="137"/>
    </location>
</feature>
<feature type="compositionally biased region" description="Basic and acidic residues" evidence="1">
    <location>
        <begin position="161"/>
        <end position="170"/>
    </location>
</feature>
<proteinExistence type="predicted"/>
<protein>
    <submittedName>
        <fullName evidence="2">Uncharacterized protein</fullName>
    </submittedName>
</protein>
<evidence type="ECO:0000256" key="1">
    <source>
        <dbReference type="SAM" id="MobiDB-lite"/>
    </source>
</evidence>
<dbReference type="KEGG" id="amob:HG15A2_36400"/>
<feature type="region of interest" description="Disordered" evidence="1">
    <location>
        <begin position="77"/>
        <end position="242"/>
    </location>
</feature>
<reference evidence="2 3" key="1">
    <citation type="submission" date="2019-02" db="EMBL/GenBank/DDBJ databases">
        <title>Deep-cultivation of Planctomycetes and their phenomic and genomic characterization uncovers novel biology.</title>
        <authorList>
            <person name="Wiegand S."/>
            <person name="Jogler M."/>
            <person name="Boedeker C."/>
            <person name="Pinto D."/>
            <person name="Vollmers J."/>
            <person name="Rivas-Marin E."/>
            <person name="Kohn T."/>
            <person name="Peeters S.H."/>
            <person name="Heuer A."/>
            <person name="Rast P."/>
            <person name="Oberbeckmann S."/>
            <person name="Bunk B."/>
            <person name="Jeske O."/>
            <person name="Meyerdierks A."/>
            <person name="Storesund J.E."/>
            <person name="Kallscheuer N."/>
            <person name="Luecker S."/>
            <person name="Lage O.M."/>
            <person name="Pohl T."/>
            <person name="Merkel B.J."/>
            <person name="Hornburger P."/>
            <person name="Mueller R.-W."/>
            <person name="Bruemmer F."/>
            <person name="Labrenz M."/>
            <person name="Spormann A.M."/>
            <person name="Op den Camp H."/>
            <person name="Overmann J."/>
            <person name="Amann R."/>
            <person name="Jetten M.S.M."/>
            <person name="Mascher T."/>
            <person name="Medema M.H."/>
            <person name="Devos D.P."/>
            <person name="Kaster A.-K."/>
            <person name="Ovreas L."/>
            <person name="Rohde M."/>
            <person name="Galperin M.Y."/>
            <person name="Jogler C."/>
        </authorList>
    </citation>
    <scope>NUCLEOTIDE SEQUENCE [LARGE SCALE GENOMIC DNA]</scope>
    <source>
        <strain evidence="2 3">HG15A2</strain>
    </source>
</reference>
<organism evidence="2 3">
    <name type="scientific">Adhaeretor mobilis</name>
    <dbReference type="NCBI Taxonomy" id="1930276"/>
    <lineage>
        <taxon>Bacteria</taxon>
        <taxon>Pseudomonadati</taxon>
        <taxon>Planctomycetota</taxon>
        <taxon>Planctomycetia</taxon>
        <taxon>Pirellulales</taxon>
        <taxon>Lacipirellulaceae</taxon>
        <taxon>Adhaeretor</taxon>
    </lineage>
</organism>
<evidence type="ECO:0000313" key="3">
    <source>
        <dbReference type="Proteomes" id="UP000319852"/>
    </source>
</evidence>
<gene>
    <name evidence="2" type="ORF">HG15A2_36400</name>
</gene>
<feature type="compositionally biased region" description="Polar residues" evidence="1">
    <location>
        <begin position="77"/>
        <end position="109"/>
    </location>
</feature>
<dbReference type="Proteomes" id="UP000319852">
    <property type="component" value="Chromosome"/>
</dbReference>
<dbReference type="AlphaFoldDB" id="A0A517MZM3"/>
<feature type="compositionally biased region" description="Polar residues" evidence="1">
    <location>
        <begin position="226"/>
        <end position="242"/>
    </location>
</feature>
<name>A0A517MZM3_9BACT</name>
<accession>A0A517MZM3</accession>
<evidence type="ECO:0000313" key="2">
    <source>
        <dbReference type="EMBL" id="QDT00304.1"/>
    </source>
</evidence>
<sequence>MEKLGGILLILLRRKYVYRCAQVRVPLALLLISFCAVPALAENRVEFGRSTMAPRIEPQDLDHQEAMATILGDTLRSTSGWRRQGSTNKSVAKPVKTSTAKPLSASNKQVAGGRWQASGAKRGTDASKTTSSSQLQLEQPRLDWVPPRASGDGDVAEEDHVEAKPSKTDSAKPLVLGSPTEPTKVEERALSLLDESTAKPLPKVSSPKKAISTARRSTRPVHVQSPPKTKSLDVNSTATTPTDLKPLTRQQIALRSKVRSVLAHYYNRPFDTASRGPWELMHAMLSYEVHSRVLQNGPKGEPITAVGWLCFNQPCRKRTLMYLNQDGDLRVRVGPALQGHQGQLLALLAQARVKSNYPMKVEDKDLTIEDLIDVEKLTCYPRTELTFKLIGLMHYLPSDATWQNDKGYDWNFPRLIQEEMRQPVRGAACGGTHRLSGLTLAVKKRRQRGEPVNGEYAKADRFVRNYQNYAYRLQNSDGSFSTEWFRGPGAEEDVDRRLKTTGHILEWLLYAADEKQLNYWRTVKAVNYLANIMNSNRRRDWEAGPLGHAIHALVLYDRLVFSKYDGQPDESADTSVARGAGSNAR</sequence>
<dbReference type="EMBL" id="CP036263">
    <property type="protein sequence ID" value="QDT00304.1"/>
    <property type="molecule type" value="Genomic_DNA"/>
</dbReference>